<organism evidence="12 13">
    <name type="scientific">Deinandra increscens subsp. villosa</name>
    <dbReference type="NCBI Taxonomy" id="3103831"/>
    <lineage>
        <taxon>Eukaryota</taxon>
        <taxon>Viridiplantae</taxon>
        <taxon>Streptophyta</taxon>
        <taxon>Embryophyta</taxon>
        <taxon>Tracheophyta</taxon>
        <taxon>Spermatophyta</taxon>
        <taxon>Magnoliopsida</taxon>
        <taxon>eudicotyledons</taxon>
        <taxon>Gunneridae</taxon>
        <taxon>Pentapetalae</taxon>
        <taxon>asterids</taxon>
        <taxon>campanulids</taxon>
        <taxon>Asterales</taxon>
        <taxon>Asteraceae</taxon>
        <taxon>Asteroideae</taxon>
        <taxon>Heliantheae alliance</taxon>
        <taxon>Madieae</taxon>
        <taxon>Madiinae</taxon>
        <taxon>Deinandra</taxon>
    </lineage>
</organism>
<feature type="compositionally biased region" description="Polar residues" evidence="9">
    <location>
        <begin position="36"/>
        <end position="45"/>
    </location>
</feature>
<reference evidence="12 13" key="1">
    <citation type="submission" date="2024-04" db="EMBL/GenBank/DDBJ databases">
        <title>The reference genome of an endangered Asteraceae, Deinandra increscens subsp. villosa, native to the Central Coast of California.</title>
        <authorList>
            <person name="Guilliams M."/>
            <person name="Hasenstab-Lehman K."/>
            <person name="Meyer R."/>
            <person name="Mcevoy S."/>
        </authorList>
    </citation>
    <scope>NUCLEOTIDE SEQUENCE [LARGE SCALE GENOMIC DNA]</scope>
    <source>
        <tissue evidence="12">Leaf</tissue>
    </source>
</reference>
<name>A0AAP0H6T6_9ASTR</name>
<dbReference type="SMART" id="SM00391">
    <property type="entry name" value="MBD"/>
    <property type="match status" value="1"/>
</dbReference>
<comment type="caution">
    <text evidence="12">The sequence shown here is derived from an EMBL/GenBank/DDBJ whole genome shotgun (WGS) entry which is preliminary data.</text>
</comment>
<protein>
    <recommendedName>
        <fullName evidence="14">Methyl-CpG-binding domain-containing protein 2</fullName>
    </recommendedName>
</protein>
<keyword evidence="8" id="KW-0539">Nucleus</keyword>
<evidence type="ECO:0000256" key="2">
    <source>
        <dbReference type="ARBA" id="ARBA00022723"/>
    </source>
</evidence>
<dbReference type="EMBL" id="JBCNJP010000008">
    <property type="protein sequence ID" value="KAK9073857.1"/>
    <property type="molecule type" value="Genomic_DNA"/>
</dbReference>
<dbReference type="GO" id="GO:0008270">
    <property type="term" value="F:zinc ion binding"/>
    <property type="evidence" value="ECO:0007669"/>
    <property type="project" value="UniProtKB-KW"/>
</dbReference>
<gene>
    <name evidence="12" type="ORF">SSX86_006451</name>
</gene>
<evidence type="ECO:0000256" key="7">
    <source>
        <dbReference type="ARBA" id="ARBA00023163"/>
    </source>
</evidence>
<evidence type="ECO:0000256" key="1">
    <source>
        <dbReference type="ARBA" id="ARBA00004123"/>
    </source>
</evidence>
<dbReference type="Gene3D" id="3.30.40.100">
    <property type="match status" value="1"/>
</dbReference>
<dbReference type="GO" id="GO:0005634">
    <property type="term" value="C:nucleus"/>
    <property type="evidence" value="ECO:0007669"/>
    <property type="project" value="UniProtKB-SubCell"/>
</dbReference>
<evidence type="ECO:0000259" key="11">
    <source>
        <dbReference type="PROSITE" id="PS51050"/>
    </source>
</evidence>
<dbReference type="InterPro" id="IPR016177">
    <property type="entry name" value="DNA-bd_dom_sf"/>
</dbReference>
<dbReference type="PROSITE" id="PS51050">
    <property type="entry name" value="ZF_CW"/>
    <property type="match status" value="1"/>
</dbReference>
<sequence>MQSHSPKITIKMGGKRPEIALLSIQSNHETLEKDQSALQGPSISSHSDRKETDQNVLDVSLSEHSTEDEDVDSPLCDDSHKQIVLYDYSRNGLEMVKASKNPNSHKPHSFSRAPPEVGAFTVQCANCLKWRLIPDQEKYEVIREHITDQPFLCETTRQWNRLISCDDPADIEQDGTRIWAIDKPNIAQPPRGWKRLLRLRREGGSRFADVYYASPTGTKLRSLPDVINRYLNSHPEHAQGIGVGRFSFQIPTPLQENYVKKRPTQMAAPATPEYLERPPVEPISLSGPAEKLDLQFAEPLSWAGPVVNKTGMPAYLKTAGLDPVNQAAKKAKIHDFSCL</sequence>
<dbReference type="PANTHER" id="PTHR12396">
    <property type="entry name" value="METHYL-CPG BINDING PROTEIN, MBD"/>
    <property type="match status" value="1"/>
</dbReference>
<keyword evidence="6" id="KW-0238">DNA-binding</keyword>
<feature type="domain" description="CW-type" evidence="11">
    <location>
        <begin position="114"/>
        <end position="173"/>
    </location>
</feature>
<dbReference type="InterPro" id="IPR011124">
    <property type="entry name" value="Znf_CW"/>
</dbReference>
<dbReference type="InterPro" id="IPR001739">
    <property type="entry name" value="Methyl_CpG_DNA-bd"/>
</dbReference>
<keyword evidence="13" id="KW-1185">Reference proteome</keyword>
<accession>A0AAP0H6T6</accession>
<evidence type="ECO:0000256" key="4">
    <source>
        <dbReference type="ARBA" id="ARBA00022833"/>
    </source>
</evidence>
<evidence type="ECO:0000313" key="12">
    <source>
        <dbReference type="EMBL" id="KAK9073857.1"/>
    </source>
</evidence>
<dbReference type="Pfam" id="PF07496">
    <property type="entry name" value="zf-CW"/>
    <property type="match status" value="1"/>
</dbReference>
<dbReference type="CDD" id="cd01396">
    <property type="entry name" value="MeCP2_MBD"/>
    <property type="match status" value="1"/>
</dbReference>
<evidence type="ECO:0000256" key="5">
    <source>
        <dbReference type="ARBA" id="ARBA00023015"/>
    </source>
</evidence>
<proteinExistence type="predicted"/>
<evidence type="ECO:0000256" key="3">
    <source>
        <dbReference type="ARBA" id="ARBA00022771"/>
    </source>
</evidence>
<dbReference type="PANTHER" id="PTHR12396:SF50">
    <property type="entry name" value="ZINC FINGER, CW-TYPE, DNA-BINDING DOMAIN PROTEIN-RELATED"/>
    <property type="match status" value="1"/>
</dbReference>
<dbReference type="Pfam" id="PF01429">
    <property type="entry name" value="MBD"/>
    <property type="match status" value="1"/>
</dbReference>
<evidence type="ECO:0000256" key="9">
    <source>
        <dbReference type="SAM" id="MobiDB-lite"/>
    </source>
</evidence>
<keyword evidence="4" id="KW-0862">Zinc</keyword>
<dbReference type="GO" id="GO:0003677">
    <property type="term" value="F:DNA binding"/>
    <property type="evidence" value="ECO:0007669"/>
    <property type="project" value="UniProtKB-KW"/>
</dbReference>
<keyword evidence="3" id="KW-0863">Zinc-finger</keyword>
<feature type="domain" description="MBD" evidence="10">
    <location>
        <begin position="179"/>
        <end position="253"/>
    </location>
</feature>
<comment type="subcellular location">
    <subcellularLocation>
        <location evidence="1">Nucleus</location>
    </subcellularLocation>
</comment>
<dbReference type="PROSITE" id="PS50982">
    <property type="entry name" value="MBD"/>
    <property type="match status" value="1"/>
</dbReference>
<dbReference type="Proteomes" id="UP001408789">
    <property type="component" value="Unassembled WGS sequence"/>
</dbReference>
<evidence type="ECO:0000256" key="8">
    <source>
        <dbReference type="ARBA" id="ARBA00023242"/>
    </source>
</evidence>
<dbReference type="Gene3D" id="3.30.890.10">
    <property type="entry name" value="Methyl-cpg-binding Protein 2, Chain A"/>
    <property type="match status" value="1"/>
</dbReference>
<keyword evidence="5" id="KW-0805">Transcription regulation</keyword>
<keyword evidence="2" id="KW-0479">Metal-binding</keyword>
<feature type="region of interest" description="Disordered" evidence="9">
    <location>
        <begin position="26"/>
        <end position="54"/>
    </location>
</feature>
<evidence type="ECO:0000256" key="6">
    <source>
        <dbReference type="ARBA" id="ARBA00023125"/>
    </source>
</evidence>
<dbReference type="SUPFAM" id="SSF54171">
    <property type="entry name" value="DNA-binding domain"/>
    <property type="match status" value="1"/>
</dbReference>
<keyword evidence="7" id="KW-0804">Transcription</keyword>
<dbReference type="AlphaFoldDB" id="A0AAP0H6T6"/>
<evidence type="ECO:0008006" key="14">
    <source>
        <dbReference type="Google" id="ProtNLM"/>
    </source>
</evidence>
<evidence type="ECO:0000313" key="13">
    <source>
        <dbReference type="Proteomes" id="UP001408789"/>
    </source>
</evidence>
<evidence type="ECO:0000259" key="10">
    <source>
        <dbReference type="PROSITE" id="PS50982"/>
    </source>
</evidence>